<dbReference type="Pfam" id="PF00005">
    <property type="entry name" value="ABC_tran"/>
    <property type="match status" value="1"/>
</dbReference>
<dbReference type="CDD" id="cd03255">
    <property type="entry name" value="ABC_MJ0796_LolCDE_FtsE"/>
    <property type="match status" value="1"/>
</dbReference>
<dbReference type="SUPFAM" id="SSF52540">
    <property type="entry name" value="P-loop containing nucleoside triphosphate hydrolases"/>
    <property type="match status" value="1"/>
</dbReference>
<keyword evidence="2" id="KW-0547">Nucleotide-binding</keyword>
<dbReference type="InterPro" id="IPR003439">
    <property type="entry name" value="ABC_transporter-like_ATP-bd"/>
</dbReference>
<reference evidence="5 6" key="1">
    <citation type="submission" date="2017-10" db="EMBL/GenBank/DDBJ databases">
        <title>Draft genome sequences of strains TRE 1, TRE 9, TRE H and TRI 7, isolated from tamarins, belonging to four potential novel Bifidobacterium species.</title>
        <authorList>
            <person name="Mattarelli P."/>
            <person name="Modesto M."/>
            <person name="Puglisi E."/>
            <person name="Morelli L."/>
            <person name="Spezio C."/>
            <person name="Bonetti A."/>
            <person name="Sandri C."/>
        </authorList>
    </citation>
    <scope>NUCLEOTIDE SEQUENCE [LARGE SCALE GENOMIC DNA]</scope>
    <source>
        <strain evidence="6">TRE1</strain>
    </source>
</reference>
<evidence type="ECO:0000259" key="4">
    <source>
        <dbReference type="PROSITE" id="PS50893"/>
    </source>
</evidence>
<dbReference type="PROSITE" id="PS00211">
    <property type="entry name" value="ABC_TRANSPORTER_1"/>
    <property type="match status" value="1"/>
</dbReference>
<dbReference type="RefSeq" id="WP_100511129.1">
    <property type="nucleotide sequence ID" value="NZ_PEBI01000003.1"/>
</dbReference>
<dbReference type="InterPro" id="IPR003593">
    <property type="entry name" value="AAA+_ATPase"/>
</dbReference>
<dbReference type="AlphaFoldDB" id="A0A2M9H891"/>
<dbReference type="OrthoDB" id="9802264at2"/>
<name>A0A2M9H891_9BIFI</name>
<dbReference type="GO" id="GO:0016887">
    <property type="term" value="F:ATP hydrolysis activity"/>
    <property type="evidence" value="ECO:0007669"/>
    <property type="project" value="InterPro"/>
</dbReference>
<evidence type="ECO:0000256" key="2">
    <source>
        <dbReference type="ARBA" id="ARBA00022741"/>
    </source>
</evidence>
<feature type="domain" description="ABC transporter" evidence="4">
    <location>
        <begin position="3"/>
        <end position="281"/>
    </location>
</feature>
<dbReference type="InterPro" id="IPR027417">
    <property type="entry name" value="P-loop_NTPase"/>
</dbReference>
<dbReference type="SMART" id="SM00382">
    <property type="entry name" value="AAA"/>
    <property type="match status" value="1"/>
</dbReference>
<dbReference type="PANTHER" id="PTHR24220:SF662">
    <property type="entry name" value="ABC TRANSPORTER ATP-BINDING PROTEIN"/>
    <property type="match status" value="1"/>
</dbReference>
<keyword evidence="6" id="KW-1185">Reference proteome</keyword>
<evidence type="ECO:0000313" key="6">
    <source>
        <dbReference type="Proteomes" id="UP000229095"/>
    </source>
</evidence>
<dbReference type="EMBL" id="PEBI01000003">
    <property type="protein sequence ID" value="PJM73026.1"/>
    <property type="molecule type" value="Genomic_DNA"/>
</dbReference>
<dbReference type="GO" id="GO:0005886">
    <property type="term" value="C:plasma membrane"/>
    <property type="evidence" value="ECO:0007669"/>
    <property type="project" value="TreeGrafter"/>
</dbReference>
<comment type="caution">
    <text evidence="5">The sequence shown here is derived from an EMBL/GenBank/DDBJ whole genome shotgun (WGS) entry which is preliminary data.</text>
</comment>
<keyword evidence="3 5" id="KW-0067">ATP-binding</keyword>
<dbReference type="PANTHER" id="PTHR24220">
    <property type="entry name" value="IMPORT ATP-BINDING PROTEIN"/>
    <property type="match status" value="1"/>
</dbReference>
<protein>
    <submittedName>
        <fullName evidence="5">ABC transporter ATP-binding protein</fullName>
    </submittedName>
</protein>
<dbReference type="GO" id="GO:0005524">
    <property type="term" value="F:ATP binding"/>
    <property type="evidence" value="ECO:0007669"/>
    <property type="project" value="UniProtKB-KW"/>
</dbReference>
<evidence type="ECO:0000313" key="5">
    <source>
        <dbReference type="EMBL" id="PJM73026.1"/>
    </source>
</evidence>
<accession>A0A2M9H891</accession>
<sequence>MLLDVRELTREFIRRGRTFAAVDHVNLQIDDGDFVAIVGRSGNGKSTLLNMICGLLRPSSGTVLVGGRNVAELDDRELSLLRNRVVGFVTQSQTLLPNLTIADNVMLPAMMFPEEPLNIMSFSDDVTDNAASIDDASPVGDVPDNGGADIVDPDMPDVIAPMRVEPIGPETSPDEYEKRAMALLADLGIADLAGSYPRELSGGEMRRASIARALMNGPRLLIADEPTGDLDAESTAVVMRLLRSVADSGTAVLMVTHDADAMPYADRIVTMDAGRLTESAA</sequence>
<evidence type="ECO:0000256" key="1">
    <source>
        <dbReference type="ARBA" id="ARBA00022448"/>
    </source>
</evidence>
<evidence type="ECO:0000256" key="3">
    <source>
        <dbReference type="ARBA" id="ARBA00022840"/>
    </source>
</evidence>
<organism evidence="5 6">
    <name type="scientific">Bifidobacterium primatium</name>
    <dbReference type="NCBI Taxonomy" id="2045438"/>
    <lineage>
        <taxon>Bacteria</taxon>
        <taxon>Bacillati</taxon>
        <taxon>Actinomycetota</taxon>
        <taxon>Actinomycetes</taxon>
        <taxon>Bifidobacteriales</taxon>
        <taxon>Bifidobacteriaceae</taxon>
        <taxon>Bifidobacterium</taxon>
    </lineage>
</organism>
<proteinExistence type="predicted"/>
<dbReference type="Proteomes" id="UP000229095">
    <property type="component" value="Unassembled WGS sequence"/>
</dbReference>
<dbReference type="PROSITE" id="PS50893">
    <property type="entry name" value="ABC_TRANSPORTER_2"/>
    <property type="match status" value="1"/>
</dbReference>
<dbReference type="InterPro" id="IPR015854">
    <property type="entry name" value="ABC_transpr_LolD-like"/>
</dbReference>
<dbReference type="InterPro" id="IPR017911">
    <property type="entry name" value="MacB-like_ATP-bd"/>
</dbReference>
<dbReference type="GO" id="GO:0022857">
    <property type="term" value="F:transmembrane transporter activity"/>
    <property type="evidence" value="ECO:0007669"/>
    <property type="project" value="TreeGrafter"/>
</dbReference>
<gene>
    <name evidence="5" type="ORF">CS006_07205</name>
</gene>
<dbReference type="Gene3D" id="3.40.50.300">
    <property type="entry name" value="P-loop containing nucleotide triphosphate hydrolases"/>
    <property type="match status" value="1"/>
</dbReference>
<dbReference type="InterPro" id="IPR017871">
    <property type="entry name" value="ABC_transporter-like_CS"/>
</dbReference>
<keyword evidence="1" id="KW-0813">Transport</keyword>